<keyword evidence="3" id="KW-0804">Transcription</keyword>
<dbReference type="SUPFAM" id="SSF48498">
    <property type="entry name" value="Tetracyclin repressor-like, C-terminal domain"/>
    <property type="match status" value="1"/>
</dbReference>
<dbReference type="OrthoDB" id="9805134at2"/>
<name>A0A558AFH3_9PSEU</name>
<evidence type="ECO:0000313" key="6">
    <source>
        <dbReference type="EMBL" id="TVT22983.1"/>
    </source>
</evidence>
<keyword evidence="1" id="KW-0805">Transcription regulation</keyword>
<dbReference type="EMBL" id="VJZA01000014">
    <property type="protein sequence ID" value="TVT22983.1"/>
    <property type="molecule type" value="Genomic_DNA"/>
</dbReference>
<dbReference type="InterPro" id="IPR023772">
    <property type="entry name" value="DNA-bd_HTH_TetR-type_CS"/>
</dbReference>
<dbReference type="Gene3D" id="1.10.357.10">
    <property type="entry name" value="Tetracycline Repressor, domain 2"/>
    <property type="match status" value="1"/>
</dbReference>
<dbReference type="PROSITE" id="PS01081">
    <property type="entry name" value="HTH_TETR_1"/>
    <property type="match status" value="1"/>
</dbReference>
<evidence type="ECO:0000313" key="7">
    <source>
        <dbReference type="Proteomes" id="UP000318578"/>
    </source>
</evidence>
<evidence type="ECO:0000256" key="1">
    <source>
        <dbReference type="ARBA" id="ARBA00023015"/>
    </source>
</evidence>
<dbReference type="RefSeq" id="WP_144637504.1">
    <property type="nucleotide sequence ID" value="NZ_BNAX01000001.1"/>
</dbReference>
<dbReference type="Pfam" id="PF00440">
    <property type="entry name" value="TetR_N"/>
    <property type="match status" value="1"/>
</dbReference>
<keyword evidence="2 4" id="KW-0238">DNA-binding</keyword>
<dbReference type="PANTHER" id="PTHR47506">
    <property type="entry name" value="TRANSCRIPTIONAL REGULATORY PROTEIN"/>
    <property type="match status" value="1"/>
</dbReference>
<dbReference type="Pfam" id="PF16925">
    <property type="entry name" value="TetR_C_13"/>
    <property type="match status" value="1"/>
</dbReference>
<dbReference type="AlphaFoldDB" id="A0A558AFH3"/>
<proteinExistence type="predicted"/>
<feature type="domain" description="HTH tetR-type" evidence="5">
    <location>
        <begin position="6"/>
        <end position="66"/>
    </location>
</feature>
<dbReference type="SUPFAM" id="SSF46689">
    <property type="entry name" value="Homeodomain-like"/>
    <property type="match status" value="1"/>
</dbReference>
<dbReference type="InterPro" id="IPR001647">
    <property type="entry name" value="HTH_TetR"/>
</dbReference>
<gene>
    <name evidence="6" type="ORF">FNH06_11630</name>
</gene>
<dbReference type="InterPro" id="IPR036271">
    <property type="entry name" value="Tet_transcr_reg_TetR-rel_C_sf"/>
</dbReference>
<dbReference type="Gene3D" id="1.10.10.60">
    <property type="entry name" value="Homeodomain-like"/>
    <property type="match status" value="1"/>
</dbReference>
<evidence type="ECO:0000256" key="4">
    <source>
        <dbReference type="PROSITE-ProRule" id="PRU00335"/>
    </source>
</evidence>
<comment type="caution">
    <text evidence="6">The sequence shown here is derived from an EMBL/GenBank/DDBJ whole genome shotgun (WGS) entry which is preliminary data.</text>
</comment>
<evidence type="ECO:0000259" key="5">
    <source>
        <dbReference type="PROSITE" id="PS50977"/>
    </source>
</evidence>
<keyword evidence="7" id="KW-1185">Reference proteome</keyword>
<dbReference type="Proteomes" id="UP000318578">
    <property type="component" value="Unassembled WGS sequence"/>
</dbReference>
<reference evidence="6 7" key="1">
    <citation type="submission" date="2019-07" db="EMBL/GenBank/DDBJ databases">
        <title>New species of Amycolatopsis and Streptomyces.</title>
        <authorList>
            <person name="Duangmal K."/>
            <person name="Teo W.F.A."/>
            <person name="Lipun K."/>
        </authorList>
    </citation>
    <scope>NUCLEOTIDE SEQUENCE [LARGE SCALE GENOMIC DNA]</scope>
    <source>
        <strain evidence="6 7">JCM 30562</strain>
    </source>
</reference>
<organism evidence="6 7">
    <name type="scientific">Amycolatopsis acidiphila</name>
    <dbReference type="NCBI Taxonomy" id="715473"/>
    <lineage>
        <taxon>Bacteria</taxon>
        <taxon>Bacillati</taxon>
        <taxon>Actinomycetota</taxon>
        <taxon>Actinomycetes</taxon>
        <taxon>Pseudonocardiales</taxon>
        <taxon>Pseudonocardiaceae</taxon>
        <taxon>Amycolatopsis</taxon>
    </lineage>
</organism>
<feature type="DNA-binding region" description="H-T-H motif" evidence="4">
    <location>
        <begin position="29"/>
        <end position="48"/>
    </location>
</feature>
<dbReference type="InterPro" id="IPR011075">
    <property type="entry name" value="TetR_C"/>
</dbReference>
<dbReference type="InterPro" id="IPR009057">
    <property type="entry name" value="Homeodomain-like_sf"/>
</dbReference>
<evidence type="ECO:0000256" key="3">
    <source>
        <dbReference type="ARBA" id="ARBA00023163"/>
    </source>
</evidence>
<dbReference type="PANTHER" id="PTHR47506:SF1">
    <property type="entry name" value="HTH-TYPE TRANSCRIPTIONAL REGULATOR YJDC"/>
    <property type="match status" value="1"/>
</dbReference>
<dbReference type="GO" id="GO:0003677">
    <property type="term" value="F:DNA binding"/>
    <property type="evidence" value="ECO:0007669"/>
    <property type="project" value="UniProtKB-UniRule"/>
</dbReference>
<dbReference type="PROSITE" id="PS50977">
    <property type="entry name" value="HTH_TETR_2"/>
    <property type="match status" value="1"/>
</dbReference>
<protein>
    <submittedName>
        <fullName evidence="6">TetR/AcrR family transcriptional regulator</fullName>
    </submittedName>
</protein>
<accession>A0A558AFH3</accession>
<sequence length="204" mass="21993">MARPRDFVEADVVRAARDQFWETGYAGTSVLDLTAATGLGKGSLYGAFGDKHQLYLRAFDDYCADAVEGVRKELLDGPGKAIDRLRAHVVGVTKSVIADRTHRGCMLAKTTAELGGRDPEAAQRARSTFAALEDLLTACVEEAQRDRDIDPRRDARELGGLLLATLRGIESLGQAGVDRKTLLRTAEAALASLPRPRRGRSSAG</sequence>
<evidence type="ECO:0000256" key="2">
    <source>
        <dbReference type="ARBA" id="ARBA00023125"/>
    </source>
</evidence>